<dbReference type="Pfam" id="PF00528">
    <property type="entry name" value="BPD_transp_1"/>
    <property type="match status" value="1"/>
</dbReference>
<protein>
    <recommendedName>
        <fullName evidence="10">Molybdenum transport system permease</fullName>
    </recommendedName>
</protein>
<feature type="transmembrane region" description="Helical" evidence="9">
    <location>
        <begin position="45"/>
        <end position="65"/>
    </location>
</feature>
<evidence type="ECO:0000256" key="9">
    <source>
        <dbReference type="RuleBase" id="RU363032"/>
    </source>
</evidence>
<evidence type="ECO:0000256" key="8">
    <source>
        <dbReference type="ARBA" id="ARBA00023136"/>
    </source>
</evidence>
<evidence type="ECO:0000313" key="13">
    <source>
        <dbReference type="Proteomes" id="UP000285120"/>
    </source>
</evidence>
<comment type="caution">
    <text evidence="12">The sequence shown here is derived from an EMBL/GenBank/DDBJ whole genome shotgun (WGS) entry which is preliminary data.</text>
</comment>
<dbReference type="PANTHER" id="PTHR30183">
    <property type="entry name" value="MOLYBDENUM TRANSPORT SYSTEM PERMEASE PROTEIN MODB"/>
    <property type="match status" value="1"/>
</dbReference>
<proteinExistence type="inferred from homology"/>
<accession>A0A419V762</accession>
<gene>
    <name evidence="12" type="ORF">ATL39_0090</name>
</gene>
<name>A0A419V762_9BACL</name>
<dbReference type="NCBIfam" id="TIGR02141">
    <property type="entry name" value="modB_ABC"/>
    <property type="match status" value="1"/>
</dbReference>
<evidence type="ECO:0000313" key="12">
    <source>
        <dbReference type="EMBL" id="RKD75880.1"/>
    </source>
</evidence>
<dbReference type="GO" id="GO:0015098">
    <property type="term" value="F:molybdate ion transmembrane transporter activity"/>
    <property type="evidence" value="ECO:0007669"/>
    <property type="project" value="UniProtKB-UniRule"/>
</dbReference>
<dbReference type="PANTHER" id="PTHR30183:SF3">
    <property type="entry name" value="MOLYBDENUM TRANSPORT SYSTEM PERMEASE PROTEIN MODB"/>
    <property type="match status" value="1"/>
</dbReference>
<keyword evidence="8 9" id="KW-0472">Membrane</keyword>
<evidence type="ECO:0000256" key="6">
    <source>
        <dbReference type="ARBA" id="ARBA00022692"/>
    </source>
</evidence>
<dbReference type="InterPro" id="IPR035906">
    <property type="entry name" value="MetI-like_sf"/>
</dbReference>
<dbReference type="SUPFAM" id="SSF161098">
    <property type="entry name" value="MetI-like"/>
    <property type="match status" value="1"/>
</dbReference>
<evidence type="ECO:0000256" key="1">
    <source>
        <dbReference type="ARBA" id="ARBA00004651"/>
    </source>
</evidence>
<dbReference type="InterPro" id="IPR011867">
    <property type="entry name" value="ModB_ABC"/>
</dbReference>
<dbReference type="Gene3D" id="1.10.3720.10">
    <property type="entry name" value="MetI-like"/>
    <property type="match status" value="1"/>
</dbReference>
<evidence type="ECO:0000259" key="11">
    <source>
        <dbReference type="PROSITE" id="PS50928"/>
    </source>
</evidence>
<keyword evidence="13" id="KW-1185">Reference proteome</keyword>
<evidence type="ECO:0000256" key="10">
    <source>
        <dbReference type="RuleBase" id="RU365097"/>
    </source>
</evidence>
<comment type="similarity">
    <text evidence="2 10">Belongs to the binding-protein-dependent transport system permease family. CysTW subfamily.</text>
</comment>
<dbReference type="PROSITE" id="PS50928">
    <property type="entry name" value="ABC_TM1"/>
    <property type="match status" value="1"/>
</dbReference>
<feature type="transmembrane region" description="Helical" evidence="9">
    <location>
        <begin position="142"/>
        <end position="160"/>
    </location>
</feature>
<evidence type="ECO:0000256" key="7">
    <source>
        <dbReference type="ARBA" id="ARBA00022989"/>
    </source>
</evidence>
<comment type="function">
    <text evidence="10">Part of the binding-protein-dependent transport system for molybdenum; probably responsible for the translocation of the substrate across the membrane.</text>
</comment>
<comment type="subcellular location">
    <subcellularLocation>
        <location evidence="1 9">Cell membrane</location>
        <topology evidence="1 9">Multi-pass membrane protein</topology>
    </subcellularLocation>
</comment>
<feature type="transmembrane region" description="Helical" evidence="9">
    <location>
        <begin position="85"/>
        <end position="106"/>
    </location>
</feature>
<dbReference type="AlphaFoldDB" id="A0A419V762"/>
<organism evidence="12 13">
    <name type="scientific">Sinobaca qinghaiensis</name>
    <dbReference type="NCBI Taxonomy" id="342944"/>
    <lineage>
        <taxon>Bacteria</taxon>
        <taxon>Bacillati</taxon>
        <taxon>Bacillota</taxon>
        <taxon>Bacilli</taxon>
        <taxon>Bacillales</taxon>
        <taxon>Sporolactobacillaceae</taxon>
        <taxon>Sinobaca</taxon>
    </lineage>
</organism>
<dbReference type="OrthoDB" id="9795403at2"/>
<evidence type="ECO:0000256" key="2">
    <source>
        <dbReference type="ARBA" id="ARBA00007069"/>
    </source>
</evidence>
<dbReference type="InterPro" id="IPR000515">
    <property type="entry name" value="MetI-like"/>
</dbReference>
<feature type="transmembrane region" description="Helical" evidence="9">
    <location>
        <begin position="197"/>
        <end position="217"/>
    </location>
</feature>
<dbReference type="Proteomes" id="UP000285120">
    <property type="component" value="Unassembled WGS sequence"/>
</dbReference>
<reference evidence="12 13" key="1">
    <citation type="submission" date="2018-09" db="EMBL/GenBank/DDBJ databases">
        <title>Genomic Encyclopedia of Archaeal and Bacterial Type Strains, Phase II (KMG-II): from individual species to whole genera.</title>
        <authorList>
            <person name="Goeker M."/>
        </authorList>
    </citation>
    <scope>NUCLEOTIDE SEQUENCE [LARGE SCALE GENOMIC DNA]</scope>
    <source>
        <strain evidence="12 13">DSM 17008</strain>
    </source>
</reference>
<evidence type="ECO:0000256" key="3">
    <source>
        <dbReference type="ARBA" id="ARBA00022448"/>
    </source>
</evidence>
<keyword evidence="3 9" id="KW-0813">Transport</keyword>
<dbReference type="EMBL" id="RAPK01000006">
    <property type="protein sequence ID" value="RKD75880.1"/>
    <property type="molecule type" value="Genomic_DNA"/>
</dbReference>
<dbReference type="GO" id="GO:0005886">
    <property type="term" value="C:plasma membrane"/>
    <property type="evidence" value="ECO:0007669"/>
    <property type="project" value="UniProtKB-SubCell"/>
</dbReference>
<keyword evidence="7 9" id="KW-1133">Transmembrane helix</keyword>
<feature type="domain" description="ABC transmembrane type-1" evidence="11">
    <location>
        <begin position="9"/>
        <end position="213"/>
    </location>
</feature>
<keyword evidence="4 10" id="KW-1003">Cell membrane</keyword>
<dbReference type="RefSeq" id="WP_120191309.1">
    <property type="nucleotide sequence ID" value="NZ_RAPK01000006.1"/>
</dbReference>
<evidence type="ECO:0000256" key="5">
    <source>
        <dbReference type="ARBA" id="ARBA00022505"/>
    </source>
</evidence>
<feature type="transmembrane region" description="Helical" evidence="9">
    <location>
        <begin position="6"/>
        <end position="33"/>
    </location>
</feature>
<dbReference type="CDD" id="cd06261">
    <property type="entry name" value="TM_PBP2"/>
    <property type="match status" value="1"/>
</dbReference>
<keyword evidence="5 10" id="KW-0500">Molybdenum</keyword>
<evidence type="ECO:0000256" key="4">
    <source>
        <dbReference type="ARBA" id="ARBA00022475"/>
    </source>
</evidence>
<sequence length="220" mass="23826">MIDLIGFPLFLSLQVAVIATGIAFAVGVVFAWLVTVHKNKWTELLSLLMMLPLVLPPTVVGYYLLLTLGTNSWIGRTVERITGSTILFTWQAAVIAASIAALPLIIRPMQAAFESIHKGSLEAAQLDGANQWQIFYKIMVPLAYRGIIAGIVLGFARAMGEFGATIMVAGNIPGRTQTLSIAIYDAVQANRMEEAHIMVLVLSITTISILLLTTMVLKAK</sequence>
<keyword evidence="6 9" id="KW-0812">Transmembrane</keyword>